<dbReference type="EMBL" id="JQDR03012962">
    <property type="protein sequence ID" value="KAA0190342.1"/>
    <property type="molecule type" value="Genomic_DNA"/>
</dbReference>
<reference evidence="1" key="2">
    <citation type="journal article" date="2018" name="Environ. Sci. Technol.">
        <title>The Toxicogenome of Hyalella azteca: A Model for Sediment Ecotoxicology and Evolutionary Toxicology.</title>
        <authorList>
            <person name="Poynton H.C."/>
            <person name="Hasenbein S."/>
            <person name="Benoit J.B."/>
            <person name="Sepulveda M.S."/>
            <person name="Poelchau M.F."/>
            <person name="Hughes D.S.T."/>
            <person name="Murali S.C."/>
            <person name="Chen S."/>
            <person name="Glastad K.M."/>
            <person name="Goodisman M.A.D."/>
            <person name="Werren J.H."/>
            <person name="Vineis J.H."/>
            <person name="Bowen J.L."/>
            <person name="Friedrich M."/>
            <person name="Jones J."/>
            <person name="Robertson H.M."/>
            <person name="Feyereisen R."/>
            <person name="Mechler-Hickson A."/>
            <person name="Mathers N."/>
            <person name="Lee C.E."/>
            <person name="Colbourne J.K."/>
            <person name="Biales A."/>
            <person name="Johnston J.S."/>
            <person name="Wellborn G.A."/>
            <person name="Rosendale A.J."/>
            <person name="Cridge A.G."/>
            <person name="Munoz-Torres M.C."/>
            <person name="Bain P.A."/>
            <person name="Manny A.R."/>
            <person name="Major K.M."/>
            <person name="Lambert F.N."/>
            <person name="Vulpe C.D."/>
            <person name="Tuck P."/>
            <person name="Blalock B.J."/>
            <person name="Lin Y.Y."/>
            <person name="Smith M.E."/>
            <person name="Ochoa-Acuna H."/>
            <person name="Chen M.M."/>
            <person name="Childers C.P."/>
            <person name="Qu J."/>
            <person name="Dugan S."/>
            <person name="Lee S.L."/>
            <person name="Chao H."/>
            <person name="Dinh H."/>
            <person name="Han Y."/>
            <person name="Doddapaneni H."/>
            <person name="Worley K.C."/>
            <person name="Muzny D.M."/>
            <person name="Gibbs R.A."/>
            <person name="Richards S."/>
        </authorList>
    </citation>
    <scope>NUCLEOTIDE SEQUENCE</scope>
    <source>
        <strain evidence="1">HAZT.00-mixed</strain>
        <tissue evidence="1">Whole organism</tissue>
    </source>
</reference>
<proteinExistence type="predicted"/>
<gene>
    <name evidence="1" type="ORF">HAZT_HAZT004224</name>
</gene>
<comment type="caution">
    <text evidence="1">The sequence shown here is derived from an EMBL/GenBank/DDBJ whole genome shotgun (WGS) entry which is preliminary data.</text>
</comment>
<dbReference type="Proteomes" id="UP000711488">
    <property type="component" value="Unassembled WGS sequence"/>
</dbReference>
<name>A0A6A0GWQ6_HYAAZ</name>
<reference evidence="1" key="3">
    <citation type="submission" date="2019-06" db="EMBL/GenBank/DDBJ databases">
        <authorList>
            <person name="Poynton C."/>
            <person name="Hasenbein S."/>
            <person name="Benoit J.B."/>
            <person name="Sepulveda M.S."/>
            <person name="Poelchau M.F."/>
            <person name="Murali S.C."/>
            <person name="Chen S."/>
            <person name="Glastad K.M."/>
            <person name="Werren J.H."/>
            <person name="Vineis J.H."/>
            <person name="Bowen J.L."/>
            <person name="Friedrich M."/>
            <person name="Jones J."/>
            <person name="Robertson H.M."/>
            <person name="Feyereisen R."/>
            <person name="Mechler-Hickson A."/>
            <person name="Mathers N."/>
            <person name="Lee C.E."/>
            <person name="Colbourne J.K."/>
            <person name="Biales A."/>
            <person name="Johnston J.S."/>
            <person name="Wellborn G.A."/>
            <person name="Rosendale A.J."/>
            <person name="Cridge A.G."/>
            <person name="Munoz-Torres M.C."/>
            <person name="Bain P.A."/>
            <person name="Manny A.R."/>
            <person name="Major K.M."/>
            <person name="Lambert F.N."/>
            <person name="Vulpe C.D."/>
            <person name="Tuck P."/>
            <person name="Blalock B.J."/>
            <person name="Lin Y.-Y."/>
            <person name="Smith M.E."/>
            <person name="Ochoa-Acuna H."/>
            <person name="Chen M.-J.M."/>
            <person name="Childers C.P."/>
            <person name="Qu J."/>
            <person name="Dugan S."/>
            <person name="Lee S.L."/>
            <person name="Chao H."/>
            <person name="Dinh H."/>
            <person name="Han Y."/>
            <person name="Doddapaneni H."/>
            <person name="Worley K.C."/>
            <person name="Muzny D.M."/>
            <person name="Gibbs R.A."/>
            <person name="Richards S."/>
        </authorList>
    </citation>
    <scope>NUCLEOTIDE SEQUENCE</scope>
    <source>
        <strain evidence="1">HAZT.00-mixed</strain>
        <tissue evidence="1">Whole organism</tissue>
    </source>
</reference>
<protein>
    <recommendedName>
        <fullName evidence="2">Retrotransposon gag domain-containing protein</fullName>
    </recommendedName>
</protein>
<dbReference type="PANTHER" id="PTHR33198">
    <property type="entry name" value="ANK_REP_REGION DOMAIN-CONTAINING PROTEIN-RELATED"/>
    <property type="match status" value="1"/>
</dbReference>
<organism evidence="1">
    <name type="scientific">Hyalella azteca</name>
    <name type="common">Amphipod</name>
    <dbReference type="NCBI Taxonomy" id="294128"/>
    <lineage>
        <taxon>Eukaryota</taxon>
        <taxon>Metazoa</taxon>
        <taxon>Ecdysozoa</taxon>
        <taxon>Arthropoda</taxon>
        <taxon>Crustacea</taxon>
        <taxon>Multicrustacea</taxon>
        <taxon>Malacostraca</taxon>
        <taxon>Eumalacostraca</taxon>
        <taxon>Peracarida</taxon>
        <taxon>Amphipoda</taxon>
        <taxon>Senticaudata</taxon>
        <taxon>Talitrida</taxon>
        <taxon>Talitroidea</taxon>
        <taxon>Hyalellidae</taxon>
        <taxon>Hyalella</taxon>
    </lineage>
</organism>
<evidence type="ECO:0008006" key="2">
    <source>
        <dbReference type="Google" id="ProtNLM"/>
    </source>
</evidence>
<dbReference type="AlphaFoldDB" id="A0A6A0GWQ6"/>
<dbReference type="PANTHER" id="PTHR33198:SF20">
    <property type="entry name" value="RETROTRANSPOSON GAG DOMAIN-CONTAINING PROTEIN"/>
    <property type="match status" value="1"/>
</dbReference>
<evidence type="ECO:0000313" key="1">
    <source>
        <dbReference type="EMBL" id="KAA0190342.1"/>
    </source>
</evidence>
<sequence>MRGKENFLTFRTASKLHVEDESVQVASLKYCMGAEAEDVFRTFELGEEEAKNFEIVLERFDGYFKPKINIIRLRRIFQRRIQQPGENEETYLRSLFVASQDCEFGISARERIRDQFIAGLSDEKLAEKLEHLYLSKTKFHLGFGRGIY</sequence>
<accession>A0A6A0GWQ6</accession>
<reference evidence="1" key="1">
    <citation type="submission" date="2014-08" db="EMBL/GenBank/DDBJ databases">
        <authorList>
            <person name="Murali S."/>
            <person name="Richards S."/>
            <person name="Bandaranaike D."/>
            <person name="Bellair M."/>
            <person name="Blankenburg K."/>
            <person name="Chao H."/>
            <person name="Dinh H."/>
            <person name="Doddapaneni H."/>
            <person name="Dugan-Rocha S."/>
            <person name="Elkadiri S."/>
            <person name="Gnanaolivu R."/>
            <person name="Hughes D."/>
            <person name="Lee S."/>
            <person name="Li M."/>
            <person name="Ming W."/>
            <person name="Munidasa M."/>
            <person name="Muniz J."/>
            <person name="Nguyen L."/>
            <person name="Osuji N."/>
            <person name="Pu L.-L."/>
            <person name="Puazo M."/>
            <person name="Skinner E."/>
            <person name="Qu C."/>
            <person name="Quiroz J."/>
            <person name="Raj R."/>
            <person name="Weissenberger G."/>
            <person name="Xin Y."/>
            <person name="Zou X."/>
            <person name="Han Y."/>
            <person name="Worley K."/>
            <person name="Muzny D."/>
            <person name="Gibbs R."/>
        </authorList>
    </citation>
    <scope>NUCLEOTIDE SEQUENCE</scope>
    <source>
        <strain evidence="1">HAZT.00-mixed</strain>
        <tissue evidence="1">Whole organism</tissue>
    </source>
</reference>